<evidence type="ECO:0000313" key="2">
    <source>
        <dbReference type="Proteomes" id="UP000267027"/>
    </source>
</evidence>
<dbReference type="STRING" id="334426.A0A0R3PCX6"/>
<sequence length="127" mass="14392">MITSCFDPQVPEKILTCFISCTTLYFLDIVRSQLLFLYKSSPATNTFFDPQNRLVQVCIFGDLGYFHGNSTQSLIRNGLAEKFDFIVHLGHYFLGDIAYDLHANNGTTGDKYMNQLEPLFSKMSLSA</sequence>
<dbReference type="PANTHER" id="PTHR45867">
    <property type="entry name" value="PURPLE ACID PHOSPHATASE"/>
    <property type="match status" value="1"/>
</dbReference>
<dbReference type="Gene3D" id="3.60.21.10">
    <property type="match status" value="1"/>
</dbReference>
<dbReference type="EMBL" id="UYYA01000277">
    <property type="protein sequence ID" value="VDM53308.1"/>
    <property type="molecule type" value="Genomic_DNA"/>
</dbReference>
<evidence type="ECO:0000313" key="3">
    <source>
        <dbReference type="WBParaSite" id="ACOC_0000172201-mRNA-1"/>
    </source>
</evidence>
<organism evidence="3">
    <name type="scientific">Angiostrongylus costaricensis</name>
    <name type="common">Nematode worm</name>
    <dbReference type="NCBI Taxonomy" id="334426"/>
    <lineage>
        <taxon>Eukaryota</taxon>
        <taxon>Metazoa</taxon>
        <taxon>Ecdysozoa</taxon>
        <taxon>Nematoda</taxon>
        <taxon>Chromadorea</taxon>
        <taxon>Rhabditida</taxon>
        <taxon>Rhabditina</taxon>
        <taxon>Rhabditomorpha</taxon>
        <taxon>Strongyloidea</taxon>
        <taxon>Metastrongylidae</taxon>
        <taxon>Angiostrongylus</taxon>
    </lineage>
</organism>
<proteinExistence type="predicted"/>
<accession>A0A0R3PCX6</accession>
<reference evidence="3" key="1">
    <citation type="submission" date="2017-02" db="UniProtKB">
        <authorList>
            <consortium name="WormBaseParasite"/>
        </authorList>
    </citation>
    <scope>IDENTIFICATION</scope>
</reference>
<gene>
    <name evidence="1" type="ORF">ACOC_LOCUS1723</name>
</gene>
<dbReference type="Proteomes" id="UP000267027">
    <property type="component" value="Unassembled WGS sequence"/>
</dbReference>
<dbReference type="WBParaSite" id="ACOC_0000172201-mRNA-1">
    <property type="protein sequence ID" value="ACOC_0000172201-mRNA-1"/>
    <property type="gene ID" value="ACOC_0000172201"/>
</dbReference>
<keyword evidence="2" id="KW-1185">Reference proteome</keyword>
<evidence type="ECO:0000313" key="1">
    <source>
        <dbReference type="EMBL" id="VDM53308.1"/>
    </source>
</evidence>
<reference evidence="1 2" key="2">
    <citation type="submission" date="2018-11" db="EMBL/GenBank/DDBJ databases">
        <authorList>
            <consortium name="Pathogen Informatics"/>
        </authorList>
    </citation>
    <scope>NUCLEOTIDE SEQUENCE [LARGE SCALE GENOMIC DNA]</scope>
    <source>
        <strain evidence="1 2">Costa Rica</strain>
    </source>
</reference>
<dbReference type="AlphaFoldDB" id="A0A0R3PCX6"/>
<dbReference type="InterPro" id="IPR029052">
    <property type="entry name" value="Metallo-depent_PP-like"/>
</dbReference>
<dbReference type="PANTHER" id="PTHR45867:SF10">
    <property type="entry name" value="PURPLE ACID PHOSPHATASE"/>
    <property type="match status" value="1"/>
</dbReference>
<name>A0A0R3PCX6_ANGCS</name>
<protein>
    <submittedName>
        <fullName evidence="3">DDE Tnp4 domain-containing protein</fullName>
    </submittedName>
</protein>
<dbReference type="OrthoDB" id="45007at2759"/>